<dbReference type="AlphaFoldDB" id="R7Z127"/>
<organism evidence="5 6">
    <name type="scientific">Coniosporium apollinis (strain CBS 100218)</name>
    <name type="common">Rock-inhabiting black yeast</name>
    <dbReference type="NCBI Taxonomy" id="1168221"/>
    <lineage>
        <taxon>Eukaryota</taxon>
        <taxon>Fungi</taxon>
        <taxon>Dikarya</taxon>
        <taxon>Ascomycota</taxon>
        <taxon>Pezizomycotina</taxon>
        <taxon>Dothideomycetes</taxon>
        <taxon>Dothideomycetes incertae sedis</taxon>
        <taxon>Coniosporium</taxon>
    </lineage>
</organism>
<dbReference type="InterPro" id="IPR002018">
    <property type="entry name" value="CarbesteraseB"/>
</dbReference>
<dbReference type="ESTHER" id="cona1-r7z127">
    <property type="family name" value="Fungal_carboxylesterase_lipase"/>
</dbReference>
<feature type="signal peptide" evidence="3">
    <location>
        <begin position="1"/>
        <end position="19"/>
    </location>
</feature>
<keyword evidence="2 3" id="KW-0378">Hydrolase</keyword>
<evidence type="ECO:0000256" key="1">
    <source>
        <dbReference type="ARBA" id="ARBA00005964"/>
    </source>
</evidence>
<dbReference type="EC" id="3.1.1.-" evidence="3"/>
<sequence length="506" mass="54347">MHFKQLLLFLTVLAHDVSCWEPSFDGLTVETTAGQVQGFINSSTPGVRQFLGIPYAEAPLGALRFAPPQPKKKGGPIKATAFAPSCMQQLSNASTIYTEVVPQFLINGGQSEDCLYVHIWAPVVKDSHRRKRRPLPVLVYIPGGGFTGGGADSVAKIPDTWVQRTQSHIVVIMNYRVNVFGFPNAKGLENRNVGLLDQRMAVEWTRDNIAAFGGDTSRITLWGQSAGAASVDTYGYTYPEDPIVSSLIADSGSATIRSSADYAQTNFTFLAGLVGCRGLSSDAGLACVRDVPAVTLQSALSNYIGSGARPSIAFVPVSDNVTVFSNTTDRALRGLVAKIPAIMGSNENEGAGFVPFTLAGPGAAALFALTQSIIACPVGLGVRNRERIGLPTYRYQYAGNFSNLAPVAFMGAYHSAELPLLFGTHDREFYGPSTPFEYDVSHTMQALWLSFASNPSAGPVIATSRRQRFEWPEYSSDTDSMVLFASGDRVLQLVDGDRIDANCTGL</sequence>
<dbReference type="GeneID" id="19904270"/>
<accession>R7Z127</accession>
<evidence type="ECO:0000259" key="4">
    <source>
        <dbReference type="Pfam" id="PF00135"/>
    </source>
</evidence>
<evidence type="ECO:0000256" key="3">
    <source>
        <dbReference type="RuleBase" id="RU361235"/>
    </source>
</evidence>
<dbReference type="InterPro" id="IPR029058">
    <property type="entry name" value="AB_hydrolase_fold"/>
</dbReference>
<dbReference type="GO" id="GO:0016787">
    <property type="term" value="F:hydrolase activity"/>
    <property type="evidence" value="ECO:0007669"/>
    <property type="project" value="UniProtKB-KW"/>
</dbReference>
<evidence type="ECO:0000313" key="6">
    <source>
        <dbReference type="Proteomes" id="UP000016924"/>
    </source>
</evidence>
<dbReference type="OMA" id="IMNYRVN"/>
<dbReference type="EMBL" id="JH767588">
    <property type="protein sequence ID" value="EON67591.1"/>
    <property type="molecule type" value="Genomic_DNA"/>
</dbReference>
<dbReference type="PANTHER" id="PTHR11559">
    <property type="entry name" value="CARBOXYLESTERASE"/>
    <property type="match status" value="1"/>
</dbReference>
<proteinExistence type="inferred from homology"/>
<reference evidence="6" key="1">
    <citation type="submission" date="2012-06" db="EMBL/GenBank/DDBJ databases">
        <title>The genome sequence of Coniosporium apollinis CBS 100218.</title>
        <authorList>
            <consortium name="The Broad Institute Genome Sequencing Platform"/>
            <person name="Cuomo C."/>
            <person name="Gorbushina A."/>
            <person name="Noack S."/>
            <person name="Walker B."/>
            <person name="Young S.K."/>
            <person name="Zeng Q."/>
            <person name="Gargeya S."/>
            <person name="Fitzgerald M."/>
            <person name="Haas B."/>
            <person name="Abouelleil A."/>
            <person name="Alvarado L."/>
            <person name="Arachchi H.M."/>
            <person name="Berlin A.M."/>
            <person name="Chapman S.B."/>
            <person name="Goldberg J."/>
            <person name="Griggs A."/>
            <person name="Gujja S."/>
            <person name="Hansen M."/>
            <person name="Howarth C."/>
            <person name="Imamovic A."/>
            <person name="Larimer J."/>
            <person name="McCowan C."/>
            <person name="Montmayeur A."/>
            <person name="Murphy C."/>
            <person name="Neiman D."/>
            <person name="Pearson M."/>
            <person name="Priest M."/>
            <person name="Roberts A."/>
            <person name="Saif S."/>
            <person name="Shea T."/>
            <person name="Sisk P."/>
            <person name="Sykes S."/>
            <person name="Wortman J."/>
            <person name="Nusbaum C."/>
            <person name="Birren B."/>
        </authorList>
    </citation>
    <scope>NUCLEOTIDE SEQUENCE [LARGE SCALE GENOMIC DNA]</scope>
    <source>
        <strain evidence="6">CBS 100218</strain>
    </source>
</reference>
<dbReference type="eggNOG" id="KOG4389">
    <property type="taxonomic scope" value="Eukaryota"/>
</dbReference>
<feature type="chain" id="PRO_5005145864" description="Carboxylic ester hydrolase" evidence="3">
    <location>
        <begin position="20"/>
        <end position="506"/>
    </location>
</feature>
<dbReference type="Pfam" id="PF00135">
    <property type="entry name" value="COesterase"/>
    <property type="match status" value="2"/>
</dbReference>
<dbReference type="SUPFAM" id="SSF53474">
    <property type="entry name" value="alpha/beta-Hydrolases"/>
    <property type="match status" value="1"/>
</dbReference>
<gene>
    <name evidence="5" type="ORF">W97_06959</name>
</gene>
<protein>
    <recommendedName>
        <fullName evidence="3">Carboxylic ester hydrolase</fullName>
        <ecNumber evidence="3">3.1.1.-</ecNumber>
    </recommendedName>
</protein>
<keyword evidence="6" id="KW-1185">Reference proteome</keyword>
<dbReference type="HOGENOM" id="CLU_006586_15_1_1"/>
<feature type="domain" description="Carboxylesterase type B" evidence="4">
    <location>
        <begin position="28"/>
        <end position="359"/>
    </location>
</feature>
<dbReference type="Proteomes" id="UP000016924">
    <property type="component" value="Unassembled WGS sequence"/>
</dbReference>
<keyword evidence="3" id="KW-0732">Signal</keyword>
<dbReference type="RefSeq" id="XP_007782908.1">
    <property type="nucleotide sequence ID" value="XM_007784718.1"/>
</dbReference>
<comment type="similarity">
    <text evidence="1 3">Belongs to the type-B carboxylesterase/lipase family.</text>
</comment>
<dbReference type="InterPro" id="IPR019826">
    <property type="entry name" value="Carboxylesterase_B_AS"/>
</dbReference>
<dbReference type="STRING" id="1168221.R7Z127"/>
<evidence type="ECO:0000256" key="2">
    <source>
        <dbReference type="ARBA" id="ARBA00022801"/>
    </source>
</evidence>
<evidence type="ECO:0000313" key="5">
    <source>
        <dbReference type="EMBL" id="EON67591.1"/>
    </source>
</evidence>
<name>R7Z127_CONA1</name>
<feature type="domain" description="Carboxylesterase type B" evidence="4">
    <location>
        <begin position="368"/>
        <end position="481"/>
    </location>
</feature>
<dbReference type="OrthoDB" id="408631at2759"/>
<dbReference type="Gene3D" id="3.40.50.1820">
    <property type="entry name" value="alpha/beta hydrolase"/>
    <property type="match status" value="2"/>
</dbReference>
<dbReference type="PROSITE" id="PS00122">
    <property type="entry name" value="CARBOXYLESTERASE_B_1"/>
    <property type="match status" value="1"/>
</dbReference>
<dbReference type="InterPro" id="IPR050309">
    <property type="entry name" value="Type-B_Carboxylest/Lipase"/>
</dbReference>